<accession>A0A3M7QC67</accession>
<dbReference type="EMBL" id="REGN01006599">
    <property type="protein sequence ID" value="RNA08893.1"/>
    <property type="molecule type" value="Genomic_DNA"/>
</dbReference>
<protein>
    <submittedName>
        <fullName evidence="1">Uncharacterized protein</fullName>
    </submittedName>
</protein>
<organism evidence="1 2">
    <name type="scientific">Brachionus plicatilis</name>
    <name type="common">Marine rotifer</name>
    <name type="synonym">Brachionus muelleri</name>
    <dbReference type="NCBI Taxonomy" id="10195"/>
    <lineage>
        <taxon>Eukaryota</taxon>
        <taxon>Metazoa</taxon>
        <taxon>Spiralia</taxon>
        <taxon>Gnathifera</taxon>
        <taxon>Rotifera</taxon>
        <taxon>Eurotatoria</taxon>
        <taxon>Monogononta</taxon>
        <taxon>Pseudotrocha</taxon>
        <taxon>Ploima</taxon>
        <taxon>Brachionidae</taxon>
        <taxon>Brachionus</taxon>
    </lineage>
</organism>
<name>A0A3M7QC67_BRAPC</name>
<sequence length="69" mass="8312">MDLLLALLNLINYFAINIDGYFIMNLQEQNRIDLIHYNFLSDYFKCFFSILCSDTYSILERFCIIKLQE</sequence>
<proteinExistence type="predicted"/>
<keyword evidence="2" id="KW-1185">Reference proteome</keyword>
<comment type="caution">
    <text evidence="1">The sequence shown here is derived from an EMBL/GenBank/DDBJ whole genome shotgun (WGS) entry which is preliminary data.</text>
</comment>
<evidence type="ECO:0000313" key="2">
    <source>
        <dbReference type="Proteomes" id="UP000276133"/>
    </source>
</evidence>
<dbReference type="Proteomes" id="UP000276133">
    <property type="component" value="Unassembled WGS sequence"/>
</dbReference>
<reference evidence="1 2" key="1">
    <citation type="journal article" date="2018" name="Sci. Rep.">
        <title>Genomic signatures of local adaptation to the degree of environmental predictability in rotifers.</title>
        <authorList>
            <person name="Franch-Gras L."/>
            <person name="Hahn C."/>
            <person name="Garcia-Roger E.M."/>
            <person name="Carmona M.J."/>
            <person name="Serra M."/>
            <person name="Gomez A."/>
        </authorList>
    </citation>
    <scope>NUCLEOTIDE SEQUENCE [LARGE SCALE GENOMIC DNA]</scope>
    <source>
        <strain evidence="1">HYR1</strain>
    </source>
</reference>
<gene>
    <name evidence="1" type="ORF">BpHYR1_013847</name>
</gene>
<evidence type="ECO:0000313" key="1">
    <source>
        <dbReference type="EMBL" id="RNA08893.1"/>
    </source>
</evidence>
<dbReference type="AlphaFoldDB" id="A0A3M7QC67"/>